<keyword evidence="2" id="KW-1185">Reference proteome</keyword>
<reference evidence="1 2" key="1">
    <citation type="submission" date="2022-10" db="EMBL/GenBank/DDBJ databases">
        <title>Luteolibacter arcticus strain CCTCC AB 2014275, whole genome shotgun sequencing project.</title>
        <authorList>
            <person name="Zhao G."/>
            <person name="Shen L."/>
        </authorList>
    </citation>
    <scope>NUCLEOTIDE SEQUENCE [LARGE SCALE GENOMIC DNA]</scope>
    <source>
        <strain evidence="1 2">CCTCC AB 2014275</strain>
    </source>
</reference>
<gene>
    <name evidence="1" type="ORF">OKA05_11015</name>
</gene>
<comment type="caution">
    <text evidence="1">The sequence shown here is derived from an EMBL/GenBank/DDBJ whole genome shotgun (WGS) entry which is preliminary data.</text>
</comment>
<accession>A0ABT3GHV5</accession>
<evidence type="ECO:0000313" key="1">
    <source>
        <dbReference type="EMBL" id="MCW1923084.1"/>
    </source>
</evidence>
<proteinExistence type="predicted"/>
<organism evidence="1 2">
    <name type="scientific">Luteolibacter arcticus</name>
    <dbReference type="NCBI Taxonomy" id="1581411"/>
    <lineage>
        <taxon>Bacteria</taxon>
        <taxon>Pseudomonadati</taxon>
        <taxon>Verrucomicrobiota</taxon>
        <taxon>Verrucomicrobiia</taxon>
        <taxon>Verrucomicrobiales</taxon>
        <taxon>Verrucomicrobiaceae</taxon>
        <taxon>Luteolibacter</taxon>
    </lineage>
</organism>
<sequence>MNSDYTITRKREYEQRFGPYSDDDFRSPEHCPEDRRELVAEIKVSAAAVPLSDHLLDYAHGEYPLPLTEQLEPLFHKIIEWDRYLPRHNQAVLTP</sequence>
<dbReference type="Proteomes" id="UP001320876">
    <property type="component" value="Unassembled WGS sequence"/>
</dbReference>
<evidence type="ECO:0000313" key="2">
    <source>
        <dbReference type="Proteomes" id="UP001320876"/>
    </source>
</evidence>
<dbReference type="EMBL" id="JAPDDT010000004">
    <property type="protein sequence ID" value="MCW1923084.1"/>
    <property type="molecule type" value="Genomic_DNA"/>
</dbReference>
<dbReference type="RefSeq" id="WP_264487193.1">
    <property type="nucleotide sequence ID" value="NZ_JAPDDT010000004.1"/>
</dbReference>
<name>A0ABT3GHV5_9BACT</name>
<protein>
    <submittedName>
        <fullName evidence="1">Uncharacterized protein</fullName>
    </submittedName>
</protein>